<reference evidence="1" key="2">
    <citation type="journal article" date="2015" name="Data Brief">
        <title>Shoot transcriptome of the giant reed, Arundo donax.</title>
        <authorList>
            <person name="Barrero R.A."/>
            <person name="Guerrero F.D."/>
            <person name="Moolhuijzen P."/>
            <person name="Goolsby J.A."/>
            <person name="Tidwell J."/>
            <person name="Bellgard S.E."/>
            <person name="Bellgard M.I."/>
        </authorList>
    </citation>
    <scope>NUCLEOTIDE SEQUENCE</scope>
    <source>
        <tissue evidence="1">Shoot tissue taken approximately 20 cm above the soil surface</tissue>
    </source>
</reference>
<accession>A0A0A9EW07</accession>
<reference evidence="1" key="1">
    <citation type="submission" date="2014-09" db="EMBL/GenBank/DDBJ databases">
        <authorList>
            <person name="Magalhaes I.L.F."/>
            <person name="Oliveira U."/>
            <person name="Santos F.R."/>
            <person name="Vidigal T.H.D.A."/>
            <person name="Brescovit A.D."/>
            <person name="Santos A.J."/>
        </authorList>
    </citation>
    <scope>NUCLEOTIDE SEQUENCE</scope>
    <source>
        <tissue evidence="1">Shoot tissue taken approximately 20 cm above the soil surface</tissue>
    </source>
</reference>
<name>A0A0A9EW07_ARUDO</name>
<sequence>MLMMPLQTQLAQTSRKLHQVNCHCLPALMNPHLPLKAPEIRSVSWIMGTMLALTQFPPYLGRVMLQNILLAISSHIQGSRHQIHKQGTFLRAQASSRILPCQLNLTAMYVEEDFQIGHVLLQLNLFLQHTSEARMVGIPLVGMVLFKHLDFAKCNWSTFHSSSW</sequence>
<protein>
    <submittedName>
        <fullName evidence="1">Uncharacterized protein</fullName>
    </submittedName>
</protein>
<evidence type="ECO:0000313" key="1">
    <source>
        <dbReference type="EMBL" id="JAE03139.1"/>
    </source>
</evidence>
<proteinExistence type="predicted"/>
<dbReference type="EMBL" id="GBRH01194757">
    <property type="protein sequence ID" value="JAE03139.1"/>
    <property type="molecule type" value="Transcribed_RNA"/>
</dbReference>
<organism evidence="1">
    <name type="scientific">Arundo donax</name>
    <name type="common">Giant reed</name>
    <name type="synonym">Donax arundinaceus</name>
    <dbReference type="NCBI Taxonomy" id="35708"/>
    <lineage>
        <taxon>Eukaryota</taxon>
        <taxon>Viridiplantae</taxon>
        <taxon>Streptophyta</taxon>
        <taxon>Embryophyta</taxon>
        <taxon>Tracheophyta</taxon>
        <taxon>Spermatophyta</taxon>
        <taxon>Magnoliopsida</taxon>
        <taxon>Liliopsida</taxon>
        <taxon>Poales</taxon>
        <taxon>Poaceae</taxon>
        <taxon>PACMAD clade</taxon>
        <taxon>Arundinoideae</taxon>
        <taxon>Arundineae</taxon>
        <taxon>Arundo</taxon>
    </lineage>
</organism>
<dbReference type="AlphaFoldDB" id="A0A0A9EW07"/>